<dbReference type="Gene3D" id="1.10.286.70">
    <property type="entry name" value="Get5 dimerization domain"/>
    <property type="match status" value="1"/>
</dbReference>
<accession>A0ABP0BCF3</accession>
<feature type="domain" description="Get5 C-terminal" evidence="3">
    <location>
        <begin position="195"/>
        <end position="230"/>
    </location>
</feature>
<evidence type="ECO:0000259" key="3">
    <source>
        <dbReference type="Pfam" id="PF17183"/>
    </source>
</evidence>
<evidence type="ECO:0000256" key="1">
    <source>
        <dbReference type="SAM" id="MobiDB-lite"/>
    </source>
</evidence>
<dbReference type="Proteomes" id="UP001642406">
    <property type="component" value="Unassembled WGS sequence"/>
</dbReference>
<feature type="region of interest" description="Disordered" evidence="1">
    <location>
        <begin position="32"/>
        <end position="65"/>
    </location>
</feature>
<reference evidence="4 5" key="1">
    <citation type="submission" date="2024-01" db="EMBL/GenBank/DDBJ databases">
        <authorList>
            <person name="Allen C."/>
            <person name="Tagirdzhanova G."/>
        </authorList>
    </citation>
    <scope>NUCLEOTIDE SEQUENCE [LARGE SCALE GENOMIC DNA]</scope>
</reference>
<dbReference type="InterPro" id="IPR049256">
    <property type="entry name" value="Get5_C"/>
</dbReference>
<dbReference type="EMBL" id="CAWUHC010000019">
    <property type="protein sequence ID" value="CAK7217155.1"/>
    <property type="molecule type" value="Genomic_DNA"/>
</dbReference>
<keyword evidence="5" id="KW-1185">Reference proteome</keyword>
<gene>
    <name evidence="4" type="ORF">SBRCBS47491_003076</name>
</gene>
<sequence>MTEVQFANAFLASLDGRPIKLQADYIEDPRSYPARSPYTLPRMPKQMKKPAAADGSNTGANLAPGQARSVTVSIKSLHRSPPLDVKLATPDYTFTLGTTSLLDVRTALSQKTHVPLEKLRLLYNKKPVVDSKVLKDLAAAATSGDEPTEIELGVMVTGGAATVAAAAEAAAAEASSPSAAVAGTPKAEPDTVAAESEAFWTDLRGFLVKRTGSEKQADELFSLFLRSWEDRMA</sequence>
<evidence type="ECO:0008006" key="6">
    <source>
        <dbReference type="Google" id="ProtNLM"/>
    </source>
</evidence>
<protein>
    <recommendedName>
        <fullName evidence="6">Ubiquitin-like domain-containing protein</fullName>
    </recommendedName>
</protein>
<name>A0ABP0BCF3_9PEZI</name>
<evidence type="ECO:0000313" key="4">
    <source>
        <dbReference type="EMBL" id="CAK7217155.1"/>
    </source>
</evidence>
<evidence type="ECO:0000259" key="2">
    <source>
        <dbReference type="Pfam" id="PF12754"/>
    </source>
</evidence>
<comment type="caution">
    <text evidence="4">The sequence shown here is derived from an EMBL/GenBank/DDBJ whole genome shotgun (WGS) entry which is preliminary data.</text>
</comment>
<dbReference type="Pfam" id="PF12754">
    <property type="entry name" value="Get5_N"/>
    <property type="match status" value="1"/>
</dbReference>
<dbReference type="InterPro" id="IPR029071">
    <property type="entry name" value="Ubiquitin-like_domsf"/>
</dbReference>
<feature type="domain" description="Get5 N-terminal" evidence="2">
    <location>
        <begin position="6"/>
        <end position="159"/>
    </location>
</feature>
<dbReference type="Pfam" id="PF17183">
    <property type="entry name" value="Get5_C"/>
    <property type="match status" value="1"/>
</dbReference>
<dbReference type="InterPro" id="IPR024737">
    <property type="entry name" value="Get5_N"/>
</dbReference>
<evidence type="ECO:0000313" key="5">
    <source>
        <dbReference type="Proteomes" id="UP001642406"/>
    </source>
</evidence>
<dbReference type="SUPFAM" id="SSF54236">
    <property type="entry name" value="Ubiquitin-like"/>
    <property type="match status" value="1"/>
</dbReference>
<proteinExistence type="predicted"/>
<organism evidence="4 5">
    <name type="scientific">Sporothrix bragantina</name>
    <dbReference type="NCBI Taxonomy" id="671064"/>
    <lineage>
        <taxon>Eukaryota</taxon>
        <taxon>Fungi</taxon>
        <taxon>Dikarya</taxon>
        <taxon>Ascomycota</taxon>
        <taxon>Pezizomycotina</taxon>
        <taxon>Sordariomycetes</taxon>
        <taxon>Sordariomycetidae</taxon>
        <taxon>Ophiostomatales</taxon>
        <taxon>Ophiostomataceae</taxon>
        <taxon>Sporothrix</taxon>
    </lineage>
</organism>